<keyword evidence="7 8" id="KW-0472">Membrane</keyword>
<feature type="domain" description="ABC transporter" evidence="9">
    <location>
        <begin position="336"/>
        <end position="570"/>
    </location>
</feature>
<dbReference type="InterPro" id="IPR003593">
    <property type="entry name" value="AAA+_ATPase"/>
</dbReference>
<feature type="transmembrane region" description="Helical" evidence="8">
    <location>
        <begin position="162"/>
        <end position="180"/>
    </location>
</feature>
<dbReference type="PANTHER" id="PTHR43394">
    <property type="entry name" value="ATP-DEPENDENT PERMEASE MDL1, MITOCHONDRIAL"/>
    <property type="match status" value="1"/>
</dbReference>
<dbReference type="Pfam" id="PF00664">
    <property type="entry name" value="ABC_membrane"/>
    <property type="match status" value="1"/>
</dbReference>
<dbReference type="FunFam" id="3.40.50.300:FF:000287">
    <property type="entry name" value="Multidrug ABC transporter ATP-binding protein"/>
    <property type="match status" value="1"/>
</dbReference>
<dbReference type="SMART" id="SM00382">
    <property type="entry name" value="AAA"/>
    <property type="match status" value="1"/>
</dbReference>
<dbReference type="EMBL" id="DRIG01000086">
    <property type="protein sequence ID" value="HEC79067.1"/>
    <property type="molecule type" value="Genomic_DNA"/>
</dbReference>
<feature type="domain" description="ABC transmembrane type-1" evidence="10">
    <location>
        <begin position="23"/>
        <end position="305"/>
    </location>
</feature>
<evidence type="ECO:0000259" key="10">
    <source>
        <dbReference type="PROSITE" id="PS50929"/>
    </source>
</evidence>
<dbReference type="PROSITE" id="PS50893">
    <property type="entry name" value="ABC_TRANSPORTER_2"/>
    <property type="match status" value="1"/>
</dbReference>
<dbReference type="GO" id="GO:0015421">
    <property type="term" value="F:ABC-type oligopeptide transporter activity"/>
    <property type="evidence" value="ECO:0007669"/>
    <property type="project" value="TreeGrafter"/>
</dbReference>
<dbReference type="Proteomes" id="UP000885826">
    <property type="component" value="Unassembled WGS sequence"/>
</dbReference>
<dbReference type="GO" id="GO:0005886">
    <property type="term" value="C:plasma membrane"/>
    <property type="evidence" value="ECO:0007669"/>
    <property type="project" value="UniProtKB-SubCell"/>
</dbReference>
<evidence type="ECO:0000313" key="12">
    <source>
        <dbReference type="Proteomes" id="UP000885826"/>
    </source>
</evidence>
<dbReference type="SUPFAM" id="SSF90123">
    <property type="entry name" value="ABC transporter transmembrane region"/>
    <property type="match status" value="1"/>
</dbReference>
<dbReference type="Pfam" id="PF00005">
    <property type="entry name" value="ABC_tran"/>
    <property type="match status" value="1"/>
</dbReference>
<dbReference type="GO" id="GO:0016887">
    <property type="term" value="F:ATP hydrolysis activity"/>
    <property type="evidence" value="ECO:0007669"/>
    <property type="project" value="InterPro"/>
</dbReference>
<protein>
    <submittedName>
        <fullName evidence="11">ABC transporter ATP-binding protein</fullName>
    </submittedName>
</protein>
<evidence type="ECO:0000256" key="7">
    <source>
        <dbReference type="ARBA" id="ARBA00023136"/>
    </source>
</evidence>
<dbReference type="SUPFAM" id="SSF52540">
    <property type="entry name" value="P-loop containing nucleoside triphosphate hydrolases"/>
    <property type="match status" value="1"/>
</dbReference>
<dbReference type="InterPro" id="IPR003439">
    <property type="entry name" value="ABC_transporter-like_ATP-bd"/>
</dbReference>
<feature type="transmembrane region" description="Helical" evidence="8">
    <location>
        <begin position="23"/>
        <end position="46"/>
    </location>
</feature>
<dbReference type="PROSITE" id="PS50929">
    <property type="entry name" value="ABC_TM1F"/>
    <property type="match status" value="1"/>
</dbReference>
<keyword evidence="6 8" id="KW-1133">Transmembrane helix</keyword>
<evidence type="ECO:0000313" key="11">
    <source>
        <dbReference type="EMBL" id="HEC79067.1"/>
    </source>
</evidence>
<feature type="transmembrane region" description="Helical" evidence="8">
    <location>
        <begin position="270"/>
        <end position="290"/>
    </location>
</feature>
<comment type="subcellular location">
    <subcellularLocation>
        <location evidence="1">Cell membrane</location>
        <topology evidence="1">Multi-pass membrane protein</topology>
    </subcellularLocation>
</comment>
<keyword evidence="2" id="KW-0813">Transport</keyword>
<dbReference type="PROSITE" id="PS00211">
    <property type="entry name" value="ABC_TRANSPORTER_1"/>
    <property type="match status" value="1"/>
</dbReference>
<evidence type="ECO:0000256" key="2">
    <source>
        <dbReference type="ARBA" id="ARBA00022448"/>
    </source>
</evidence>
<feature type="transmembrane region" description="Helical" evidence="8">
    <location>
        <begin position="237"/>
        <end position="264"/>
    </location>
</feature>
<sequence length="581" mass="65934">MLDYNKAIMRFLKFLKPYWRKGLFAFCFMLLSVGLQLPMPFLTRYLIDKVIILKNFQLLNIIGFVITGILFIRSASIFLESFLLTTFRGRVLFDIRLKLFEHIQKLSLTFFHKKETGYLMSRLSDDVNAVQGLLADTLVSAAQNILTFIAGFACTIYIHPKLAAICFLILPFYLLSLTIFNRRIRNMSYDVRERYALVSKDLQELLSGISVIKAFTGEKRVTIKMLSRIKEAIRKEVRLDITATIASISSVIISSAGPIVLIWYGCAEIMRGNLTIGSLIAFNSFIGYLFGPTRNLYNLNLRVQRSLAAVQRIFEILALTPEKEGKKNIEIRQGEVVFEKVSFSYNGAEEVLKDISFRARPGEVVAIVGRSGVGKTTLVSLILKFFESTKGRILIDGVDISEVNLKSLRKQIGICSQETFLFSDTIRENIRFGNPEAKNGEIEEAAKLAYADVFIKDLPEGYDTKVGERGVNLSGGERQRIAIARAIVKDPKILILDEATSQLDSESENLIQKALKNLLKNRTTFIIAHRFSTIRNADKIFVLSNGRIIAKGKHRELYRNCIPYRKLCKKQLIKSQFFDFA</sequence>
<dbReference type="InterPro" id="IPR039421">
    <property type="entry name" value="Type_1_exporter"/>
</dbReference>
<gene>
    <name evidence="11" type="ORF">ENI34_08015</name>
</gene>
<dbReference type="InterPro" id="IPR036640">
    <property type="entry name" value="ABC1_TM_sf"/>
</dbReference>
<name>A0A9C9ENH6_UNCW3</name>
<dbReference type="InterPro" id="IPR011527">
    <property type="entry name" value="ABC1_TM_dom"/>
</dbReference>
<dbReference type="AlphaFoldDB" id="A0A9C9ENH6"/>
<evidence type="ECO:0000256" key="8">
    <source>
        <dbReference type="SAM" id="Phobius"/>
    </source>
</evidence>
<dbReference type="PANTHER" id="PTHR43394:SF1">
    <property type="entry name" value="ATP-BINDING CASSETTE SUB-FAMILY B MEMBER 10, MITOCHONDRIAL"/>
    <property type="match status" value="1"/>
</dbReference>
<dbReference type="InterPro" id="IPR027417">
    <property type="entry name" value="P-loop_NTPase"/>
</dbReference>
<dbReference type="InterPro" id="IPR017871">
    <property type="entry name" value="ABC_transporter-like_CS"/>
</dbReference>
<evidence type="ECO:0000256" key="1">
    <source>
        <dbReference type="ARBA" id="ARBA00004651"/>
    </source>
</evidence>
<organism evidence="11 12">
    <name type="scientific">candidate division WOR-3 bacterium</name>
    <dbReference type="NCBI Taxonomy" id="2052148"/>
    <lineage>
        <taxon>Bacteria</taxon>
        <taxon>Bacteria division WOR-3</taxon>
    </lineage>
</organism>
<dbReference type="GO" id="GO:0005524">
    <property type="term" value="F:ATP binding"/>
    <property type="evidence" value="ECO:0007669"/>
    <property type="project" value="UniProtKB-KW"/>
</dbReference>
<evidence type="ECO:0000259" key="9">
    <source>
        <dbReference type="PROSITE" id="PS50893"/>
    </source>
</evidence>
<evidence type="ECO:0000256" key="4">
    <source>
        <dbReference type="ARBA" id="ARBA00022741"/>
    </source>
</evidence>
<keyword evidence="5 11" id="KW-0067">ATP-binding</keyword>
<evidence type="ECO:0000256" key="3">
    <source>
        <dbReference type="ARBA" id="ARBA00022692"/>
    </source>
</evidence>
<proteinExistence type="predicted"/>
<evidence type="ECO:0000256" key="6">
    <source>
        <dbReference type="ARBA" id="ARBA00022989"/>
    </source>
</evidence>
<feature type="transmembrane region" description="Helical" evidence="8">
    <location>
        <begin position="58"/>
        <end position="79"/>
    </location>
</feature>
<keyword evidence="4" id="KW-0547">Nucleotide-binding</keyword>
<dbReference type="Gene3D" id="3.40.50.300">
    <property type="entry name" value="P-loop containing nucleotide triphosphate hydrolases"/>
    <property type="match status" value="1"/>
</dbReference>
<comment type="caution">
    <text evidence="11">The sequence shown here is derived from an EMBL/GenBank/DDBJ whole genome shotgun (WGS) entry which is preliminary data.</text>
</comment>
<reference evidence="11" key="1">
    <citation type="journal article" date="2020" name="mSystems">
        <title>Genome- and Community-Level Interaction Insights into Carbon Utilization and Element Cycling Functions of Hydrothermarchaeota in Hydrothermal Sediment.</title>
        <authorList>
            <person name="Zhou Z."/>
            <person name="Liu Y."/>
            <person name="Xu W."/>
            <person name="Pan J."/>
            <person name="Luo Z.H."/>
            <person name="Li M."/>
        </authorList>
    </citation>
    <scope>NUCLEOTIDE SEQUENCE</scope>
    <source>
        <strain evidence="11">HyVt-388</strain>
    </source>
</reference>
<evidence type="ECO:0000256" key="5">
    <source>
        <dbReference type="ARBA" id="ARBA00022840"/>
    </source>
</evidence>
<dbReference type="CDD" id="cd07346">
    <property type="entry name" value="ABC_6TM_exporters"/>
    <property type="match status" value="1"/>
</dbReference>
<accession>A0A9C9ENH6</accession>
<keyword evidence="3 8" id="KW-0812">Transmembrane</keyword>
<dbReference type="Gene3D" id="1.20.1560.10">
    <property type="entry name" value="ABC transporter type 1, transmembrane domain"/>
    <property type="match status" value="1"/>
</dbReference>